<dbReference type="NCBIfam" id="NF002791">
    <property type="entry name" value="PRK02913.1"/>
    <property type="match status" value="1"/>
</dbReference>
<sequence>MVNFLLILGISIFFLYAIYDQFGTNKLKGKTVLSVRLKRRTRLDSIIFVIIIGVILYQQRLQISTTTIFLLLFMVLLSFYVAFLRYPQLLFKKTGCYLDNIFIDYKKIKQVNLSENNIVVIDLTNGKQFLAPLNDPEDKNKIFQLLGGKA</sequence>
<dbReference type="KEGG" id="adp:NCTC12871_01380"/>
<reference evidence="8 9" key="1">
    <citation type="submission" date="2018-12" db="EMBL/GenBank/DDBJ databases">
        <authorList>
            <consortium name="Pathogen Informatics"/>
        </authorList>
    </citation>
    <scope>NUCLEOTIDE SEQUENCE [LARGE SCALE GENOMIC DNA]</scope>
    <source>
        <strain evidence="8 9">NCTC12871</strain>
    </source>
</reference>
<dbReference type="PIRSF" id="PIRSF020687">
    <property type="entry name" value="UCP020687"/>
    <property type="match status" value="1"/>
</dbReference>
<feature type="transmembrane region" description="Helical" evidence="7">
    <location>
        <begin position="43"/>
        <end position="60"/>
    </location>
</feature>
<evidence type="ECO:0000313" key="8">
    <source>
        <dbReference type="EMBL" id="VEJ09891.1"/>
    </source>
</evidence>
<evidence type="ECO:0000256" key="1">
    <source>
        <dbReference type="ARBA" id="ARBA00004651"/>
    </source>
</evidence>
<accession>A0A448TVD1</accession>
<dbReference type="HAMAP" id="MF_01071">
    <property type="entry name" value="UPF0266"/>
    <property type="match status" value="1"/>
</dbReference>
<dbReference type="EMBL" id="LR134510">
    <property type="protein sequence ID" value="VEJ09891.1"/>
    <property type="molecule type" value="Genomic_DNA"/>
</dbReference>
<dbReference type="OrthoDB" id="2360740at2"/>
<comment type="similarity">
    <text evidence="2 7">Belongs to the UPF0266 family.</text>
</comment>
<feature type="transmembrane region" description="Helical" evidence="7">
    <location>
        <begin position="66"/>
        <end position="84"/>
    </location>
</feature>
<gene>
    <name evidence="8" type="primary">yobD</name>
    <name evidence="8" type="ORF">NCTC12871_01380</name>
</gene>
<keyword evidence="5 7" id="KW-1133">Transmembrane helix</keyword>
<evidence type="ECO:0000256" key="4">
    <source>
        <dbReference type="ARBA" id="ARBA00022692"/>
    </source>
</evidence>
<evidence type="ECO:0000256" key="2">
    <source>
        <dbReference type="ARBA" id="ARBA00009962"/>
    </source>
</evidence>
<dbReference type="AlphaFoldDB" id="A0A448TVD1"/>
<proteinExistence type="inferred from homology"/>
<keyword evidence="6 7" id="KW-0472">Membrane</keyword>
<comment type="subcellular location">
    <subcellularLocation>
        <location evidence="1 7">Cell membrane</location>
        <topology evidence="1 7">Multi-pass membrane protein</topology>
    </subcellularLocation>
</comment>
<dbReference type="InterPro" id="IPR009328">
    <property type="entry name" value="DUF986"/>
</dbReference>
<evidence type="ECO:0000313" key="9">
    <source>
        <dbReference type="Proteomes" id="UP000279799"/>
    </source>
</evidence>
<keyword evidence="4 7" id="KW-0812">Transmembrane</keyword>
<keyword evidence="3 7" id="KW-1003">Cell membrane</keyword>
<evidence type="ECO:0000256" key="7">
    <source>
        <dbReference type="HAMAP-Rule" id="MF_01071"/>
    </source>
</evidence>
<feature type="transmembrane region" description="Helical" evidence="7">
    <location>
        <begin position="6"/>
        <end position="22"/>
    </location>
</feature>
<evidence type="ECO:0000256" key="3">
    <source>
        <dbReference type="ARBA" id="ARBA00022475"/>
    </source>
</evidence>
<dbReference type="GO" id="GO:0005886">
    <property type="term" value="C:plasma membrane"/>
    <property type="evidence" value="ECO:0007669"/>
    <property type="project" value="UniProtKB-SubCell"/>
</dbReference>
<keyword evidence="9" id="KW-1185">Reference proteome</keyword>
<protein>
    <recommendedName>
        <fullName evidence="7">UPF0266 membrane protein NCTC12871_01380</fullName>
    </recommendedName>
</protein>
<name>A0A448TVD1_9PAST</name>
<organism evidence="8 9">
    <name type="scientific">Actinobacillus delphinicola</name>
    <dbReference type="NCBI Taxonomy" id="51161"/>
    <lineage>
        <taxon>Bacteria</taxon>
        <taxon>Pseudomonadati</taxon>
        <taxon>Pseudomonadota</taxon>
        <taxon>Gammaproteobacteria</taxon>
        <taxon>Pasteurellales</taxon>
        <taxon>Pasteurellaceae</taxon>
        <taxon>Actinobacillus</taxon>
    </lineage>
</organism>
<dbReference type="Pfam" id="PF06173">
    <property type="entry name" value="DUF986"/>
    <property type="match status" value="1"/>
</dbReference>
<dbReference type="RefSeq" id="WP_126600190.1">
    <property type="nucleotide sequence ID" value="NZ_LR134510.1"/>
</dbReference>
<evidence type="ECO:0000256" key="6">
    <source>
        <dbReference type="ARBA" id="ARBA00023136"/>
    </source>
</evidence>
<evidence type="ECO:0000256" key="5">
    <source>
        <dbReference type="ARBA" id="ARBA00022989"/>
    </source>
</evidence>
<dbReference type="Proteomes" id="UP000279799">
    <property type="component" value="Chromosome"/>
</dbReference>